<feature type="compositionally biased region" description="Basic residues" evidence="1">
    <location>
        <begin position="278"/>
        <end position="291"/>
    </location>
</feature>
<feature type="region of interest" description="Disordered" evidence="1">
    <location>
        <begin position="209"/>
        <end position="351"/>
    </location>
</feature>
<feature type="compositionally biased region" description="Low complexity" evidence="1">
    <location>
        <begin position="268"/>
        <end position="277"/>
    </location>
</feature>
<feature type="region of interest" description="Disordered" evidence="1">
    <location>
        <begin position="621"/>
        <end position="645"/>
    </location>
</feature>
<organism evidence="2 3">
    <name type="scientific">Aureococcus anophagefferens</name>
    <name type="common">Harmful bloom alga</name>
    <dbReference type="NCBI Taxonomy" id="44056"/>
    <lineage>
        <taxon>Eukaryota</taxon>
        <taxon>Sar</taxon>
        <taxon>Stramenopiles</taxon>
        <taxon>Ochrophyta</taxon>
        <taxon>Pelagophyceae</taxon>
        <taxon>Pelagomonadales</taxon>
        <taxon>Pelagomonadaceae</taxon>
        <taxon>Aureococcus</taxon>
    </lineage>
</organism>
<comment type="caution">
    <text evidence="2">The sequence shown here is derived from an EMBL/GenBank/DDBJ whole genome shotgun (WGS) entry which is preliminary data.</text>
</comment>
<dbReference type="PANTHER" id="PTHR13371">
    <property type="entry name" value="GLYCINE-, GLUTAMATE-, THIENYLCYCLOHEXYLPIPERIDINE-BINDING PROTEIN"/>
    <property type="match status" value="1"/>
</dbReference>
<dbReference type="Proteomes" id="UP001363151">
    <property type="component" value="Unassembled WGS sequence"/>
</dbReference>
<proteinExistence type="predicted"/>
<feature type="region of interest" description="Disordered" evidence="1">
    <location>
        <begin position="120"/>
        <end position="171"/>
    </location>
</feature>
<evidence type="ECO:0000256" key="1">
    <source>
        <dbReference type="SAM" id="MobiDB-lite"/>
    </source>
</evidence>
<dbReference type="PANTHER" id="PTHR13371:SF0">
    <property type="entry name" value="CENTROSOMAL PROTEIN OF 104 KDA"/>
    <property type="match status" value="1"/>
</dbReference>
<protein>
    <submittedName>
        <fullName evidence="2">Uncharacterized protein</fullName>
    </submittedName>
</protein>
<feature type="compositionally biased region" description="Low complexity" evidence="1">
    <location>
        <begin position="130"/>
        <end position="166"/>
    </location>
</feature>
<sequence>MAATLPYVVVYCSSESSEAPARCLEEPGGGCWVSDARHRFPVEVGLWVGDATLEALRFVAHESLAPRRVEVYVASGEGEAPRDDFSREPEALATLRRRWRGEYGDAVFTRVGAVDFHGDARRDARRPARAARSACAASAKAPRARGAAASAPARRAGRPWPGAARAAEARESAEEMRACAARDDFDGASAEQRRGRALKEERLRVLRARAADDYGGDGAGRDPLSPRRPEDDDDGDLPAPPRAPSSATPGAGTRRRRAAGRREPADVARATTATSRRASTRRARPRRRGATRRTPSSTWRRPRSSARGAARRRVRRTATRPPPPDPVDSESDESDGGAAGSDSEPDANDMTLTDASMMTSTIDGLACSTWSATASRVDGAALGAATDDLALFEVDAERTRRYGAAPDDGGRGTGPPELAPFRRRRLLFAALVALLQQGLADASADVFIAANRLLVDVFKGRAKRNVKTRPRRRAARDDDDDDARLRPWEVLRLGVRSTGSPLREALVALRRLLPLVAQRLPRLRRRDLGEDAFASQAAKRASRRATKTLLKLANLHWLGAAVVAQRPCCRQRRRAAPRDVAGLGDLETYADSAARPIASRRLAAARLRALALLVARSGALGTRGSRRGTSSRSASRRCGATRAWT</sequence>
<keyword evidence="3" id="KW-1185">Reference proteome</keyword>
<name>A0ABR1GAL7_AURAN</name>
<accession>A0ABR1GAL7</accession>
<evidence type="ECO:0000313" key="3">
    <source>
        <dbReference type="Proteomes" id="UP001363151"/>
    </source>
</evidence>
<dbReference type="EMBL" id="JBBJCI010000038">
    <property type="protein sequence ID" value="KAK7250171.1"/>
    <property type="molecule type" value="Genomic_DNA"/>
</dbReference>
<feature type="compositionally biased region" description="Basic residues" evidence="1">
    <location>
        <begin position="300"/>
        <end position="318"/>
    </location>
</feature>
<reference evidence="2 3" key="1">
    <citation type="submission" date="2024-03" db="EMBL/GenBank/DDBJ databases">
        <title>Aureococcus anophagefferens CCMP1851 and Kratosvirus quantuckense: Draft genome of a second virus-susceptible host strain in the model system.</title>
        <authorList>
            <person name="Chase E."/>
            <person name="Truchon A.R."/>
            <person name="Schepens W."/>
            <person name="Wilhelm S.W."/>
        </authorList>
    </citation>
    <scope>NUCLEOTIDE SEQUENCE [LARGE SCALE GENOMIC DNA]</scope>
    <source>
        <strain evidence="2 3">CCMP1851</strain>
    </source>
</reference>
<dbReference type="InterPro" id="IPR052607">
    <property type="entry name" value="CEP104-like"/>
</dbReference>
<gene>
    <name evidence="2" type="ORF">SO694_00006558</name>
</gene>
<evidence type="ECO:0000313" key="2">
    <source>
        <dbReference type="EMBL" id="KAK7250171.1"/>
    </source>
</evidence>